<dbReference type="OrthoDB" id="10065911at2759"/>
<proteinExistence type="predicted"/>
<dbReference type="AlphaFoldDB" id="A0A8K0GLN3"/>
<feature type="region of interest" description="Disordered" evidence="1">
    <location>
        <begin position="1"/>
        <end position="27"/>
    </location>
</feature>
<gene>
    <name evidence="2" type="ORF">ILUMI_00027</name>
</gene>
<reference evidence="2" key="1">
    <citation type="submission" date="2019-08" db="EMBL/GenBank/DDBJ databases">
        <title>The genome of the North American firefly Photinus pyralis.</title>
        <authorList>
            <consortium name="Photinus pyralis genome working group"/>
            <person name="Fallon T.R."/>
            <person name="Sander Lower S.E."/>
            <person name="Weng J.-K."/>
        </authorList>
    </citation>
    <scope>NUCLEOTIDE SEQUENCE</scope>
    <source>
        <strain evidence="2">TRF0915ILg1</strain>
        <tissue evidence="2">Whole body</tissue>
    </source>
</reference>
<sequence>MNDTSGNGDKVPLINLTRKGKRPRKPKDEAKLRDYSYFYSVRIFAAEAGKYKDVQVCQKAIISLYGITNRRITTMKKYLSDKGIRCLDKSGRHGNRL</sequence>
<name>A0A8K0GLN3_IGNLU</name>
<accession>A0A8K0GLN3</accession>
<comment type="caution">
    <text evidence="2">The sequence shown here is derived from an EMBL/GenBank/DDBJ whole genome shotgun (WGS) entry which is preliminary data.</text>
</comment>
<evidence type="ECO:0000313" key="3">
    <source>
        <dbReference type="Proteomes" id="UP000801492"/>
    </source>
</evidence>
<evidence type="ECO:0000313" key="2">
    <source>
        <dbReference type="EMBL" id="KAF2906147.1"/>
    </source>
</evidence>
<protein>
    <submittedName>
        <fullName evidence="2">Uncharacterized protein</fullName>
    </submittedName>
</protein>
<organism evidence="2 3">
    <name type="scientific">Ignelater luminosus</name>
    <name type="common">Cucubano</name>
    <name type="synonym">Pyrophorus luminosus</name>
    <dbReference type="NCBI Taxonomy" id="2038154"/>
    <lineage>
        <taxon>Eukaryota</taxon>
        <taxon>Metazoa</taxon>
        <taxon>Ecdysozoa</taxon>
        <taxon>Arthropoda</taxon>
        <taxon>Hexapoda</taxon>
        <taxon>Insecta</taxon>
        <taxon>Pterygota</taxon>
        <taxon>Neoptera</taxon>
        <taxon>Endopterygota</taxon>
        <taxon>Coleoptera</taxon>
        <taxon>Polyphaga</taxon>
        <taxon>Elateriformia</taxon>
        <taxon>Elateroidea</taxon>
        <taxon>Elateridae</taxon>
        <taxon>Agrypninae</taxon>
        <taxon>Pyrophorini</taxon>
        <taxon>Ignelater</taxon>
    </lineage>
</organism>
<evidence type="ECO:0000256" key="1">
    <source>
        <dbReference type="SAM" id="MobiDB-lite"/>
    </source>
</evidence>
<dbReference type="EMBL" id="VTPC01000010">
    <property type="protein sequence ID" value="KAF2906147.1"/>
    <property type="molecule type" value="Genomic_DNA"/>
</dbReference>
<keyword evidence="3" id="KW-1185">Reference proteome</keyword>
<dbReference type="Proteomes" id="UP000801492">
    <property type="component" value="Unassembled WGS sequence"/>
</dbReference>